<dbReference type="EMBL" id="QQRQ01000004">
    <property type="protein sequence ID" value="RFT07199.1"/>
    <property type="molecule type" value="Genomic_DNA"/>
</dbReference>
<evidence type="ECO:0000256" key="4">
    <source>
        <dbReference type="ARBA" id="ARBA00022679"/>
    </source>
</evidence>
<dbReference type="CDD" id="cd00609">
    <property type="entry name" value="AAT_like"/>
    <property type="match status" value="1"/>
</dbReference>
<dbReference type="GO" id="GO:0006520">
    <property type="term" value="P:amino acid metabolic process"/>
    <property type="evidence" value="ECO:0007669"/>
    <property type="project" value="InterPro"/>
</dbReference>
<dbReference type="Proteomes" id="UP000260649">
    <property type="component" value="Unassembled WGS sequence"/>
</dbReference>
<evidence type="ECO:0000256" key="3">
    <source>
        <dbReference type="ARBA" id="ARBA00022576"/>
    </source>
</evidence>
<dbReference type="Gene3D" id="3.40.640.10">
    <property type="entry name" value="Type I PLP-dependent aspartate aminotransferase-like (Major domain)"/>
    <property type="match status" value="1"/>
</dbReference>
<dbReference type="PANTHER" id="PTHR46383">
    <property type="entry name" value="ASPARTATE AMINOTRANSFERASE"/>
    <property type="match status" value="1"/>
</dbReference>
<dbReference type="InterPro" id="IPR015422">
    <property type="entry name" value="PyrdxlP-dep_Trfase_small"/>
</dbReference>
<dbReference type="PRINTS" id="PR00753">
    <property type="entry name" value="ACCSYNTHASE"/>
</dbReference>
<evidence type="ECO:0000259" key="6">
    <source>
        <dbReference type="Pfam" id="PF00155"/>
    </source>
</evidence>
<dbReference type="NCBIfam" id="NF005744">
    <property type="entry name" value="PRK07568.1"/>
    <property type="match status" value="1"/>
</dbReference>
<comment type="similarity">
    <text evidence="2">Belongs to the class-I pyridoxal-phosphate-dependent aminotransferase family.</text>
</comment>
<name>A0A3E2B5A4_9FIRM</name>
<evidence type="ECO:0000256" key="5">
    <source>
        <dbReference type="ARBA" id="ARBA00022898"/>
    </source>
</evidence>
<comment type="cofactor">
    <cofactor evidence="1">
        <name>pyridoxal 5'-phosphate</name>
        <dbReference type="ChEBI" id="CHEBI:597326"/>
    </cofactor>
</comment>
<keyword evidence="3 7" id="KW-0032">Aminotransferase</keyword>
<dbReference type="RefSeq" id="WP_021920503.1">
    <property type="nucleotide sequence ID" value="NZ_CAKXKJ010000017.1"/>
</dbReference>
<dbReference type="AlphaFoldDB" id="A0A3E2B5A4"/>
<proteinExistence type="inferred from homology"/>
<evidence type="ECO:0000256" key="2">
    <source>
        <dbReference type="ARBA" id="ARBA00007441"/>
    </source>
</evidence>
<gene>
    <name evidence="7" type="ORF">DV520_04230</name>
</gene>
<evidence type="ECO:0000313" key="8">
    <source>
        <dbReference type="Proteomes" id="UP000260649"/>
    </source>
</evidence>
<evidence type="ECO:0000313" key="7">
    <source>
        <dbReference type="EMBL" id="RFT07199.1"/>
    </source>
</evidence>
<sequence length="397" mass="44180">MKFSSKVKKCGLSPMRKFHPYAVAAEAKGRKIYHLNIGQPDVETPPQFFEAVRNFSQSVLEYAPSPGVPELIDAVQKYYDNLNMHFEKDEILITTGGSEALSIVFQCILDDGDEVLIPEPFYPNYATMVNTTGASIHPIPTSPEEGYRYADRAKIEAQINEHTRAIVCTNPGNPTGVVLTPEEQRLMCDIAKEHNLFIIGDEAYREFVYAGEPLQSFGEYADAAENVIVIDTVSKRFSACGARVGAILSRNHELLSEAMKYCQARLSVATLDQIASAALYNVGPEYFAAVREEYKRRRDTVVAKLAEIPGVVCECPKGAFYLMAALPVDDADKFQQWLLEEFEDNGDTVMFAPGEPFYGTPGKGKNEIRIAYVLKQADLERAMDLLALGIKAYNEKK</sequence>
<dbReference type="InterPro" id="IPR015421">
    <property type="entry name" value="PyrdxlP-dep_Trfase_major"/>
</dbReference>
<dbReference type="Gene3D" id="3.90.1150.10">
    <property type="entry name" value="Aspartate Aminotransferase, domain 1"/>
    <property type="match status" value="1"/>
</dbReference>
<dbReference type="Pfam" id="PF00155">
    <property type="entry name" value="Aminotran_1_2"/>
    <property type="match status" value="1"/>
</dbReference>
<organism evidence="7 8">
    <name type="scientific">Evtepia gabavorous</name>
    <dbReference type="NCBI Taxonomy" id="2211183"/>
    <lineage>
        <taxon>Bacteria</taxon>
        <taxon>Bacillati</taxon>
        <taxon>Bacillota</taxon>
        <taxon>Clostridia</taxon>
        <taxon>Eubacteriales</taxon>
        <taxon>Evtepia</taxon>
    </lineage>
</organism>
<dbReference type="PANTHER" id="PTHR46383:SF1">
    <property type="entry name" value="ASPARTATE AMINOTRANSFERASE"/>
    <property type="match status" value="1"/>
</dbReference>
<evidence type="ECO:0000256" key="1">
    <source>
        <dbReference type="ARBA" id="ARBA00001933"/>
    </source>
</evidence>
<dbReference type="InterPro" id="IPR004839">
    <property type="entry name" value="Aminotransferase_I/II_large"/>
</dbReference>
<keyword evidence="8" id="KW-1185">Reference proteome</keyword>
<protein>
    <submittedName>
        <fullName evidence="7">Pyridoxal phosphate-dependent aminotransferase</fullName>
    </submittedName>
</protein>
<feature type="domain" description="Aminotransferase class I/classII large" evidence="6">
    <location>
        <begin position="32"/>
        <end position="384"/>
    </location>
</feature>
<comment type="caution">
    <text evidence="7">The sequence shown here is derived from an EMBL/GenBank/DDBJ whole genome shotgun (WGS) entry which is preliminary data.</text>
</comment>
<dbReference type="SUPFAM" id="SSF53383">
    <property type="entry name" value="PLP-dependent transferases"/>
    <property type="match status" value="1"/>
</dbReference>
<reference evidence="7 8" key="1">
    <citation type="submission" date="2018-07" db="EMBL/GenBank/DDBJ databases">
        <title>GABA Modulating Bacteria of the Human Gut Microbiota.</title>
        <authorList>
            <person name="Strandwitz P."/>
            <person name="Kim K.H."/>
            <person name="Terekhova D."/>
            <person name="Liu J.K."/>
            <person name="Sharma A."/>
            <person name="Levering J."/>
            <person name="Mcdonald D."/>
            <person name="Dietrich D."/>
            <person name="Ramadhar T.R."/>
            <person name="Lekbua A."/>
            <person name="Mroue N."/>
            <person name="Liston C."/>
            <person name="Stewart E.J."/>
            <person name="Dubin M.J."/>
            <person name="Zengler K."/>
            <person name="Knight R."/>
            <person name="Gilbert J.A."/>
            <person name="Clardy J."/>
            <person name="Lewis K."/>
        </authorList>
    </citation>
    <scope>NUCLEOTIDE SEQUENCE [LARGE SCALE GENOMIC DNA]</scope>
    <source>
        <strain evidence="7 8">KLE1738</strain>
    </source>
</reference>
<dbReference type="GO" id="GO:0030170">
    <property type="term" value="F:pyridoxal phosphate binding"/>
    <property type="evidence" value="ECO:0007669"/>
    <property type="project" value="InterPro"/>
</dbReference>
<keyword evidence="4 7" id="KW-0808">Transferase</keyword>
<dbReference type="GeneID" id="97994951"/>
<dbReference type="GO" id="GO:0008483">
    <property type="term" value="F:transaminase activity"/>
    <property type="evidence" value="ECO:0007669"/>
    <property type="project" value="UniProtKB-KW"/>
</dbReference>
<accession>A0A3E2B5A4</accession>
<dbReference type="OrthoDB" id="9802328at2"/>
<dbReference type="InterPro" id="IPR050596">
    <property type="entry name" value="AspAT/PAT-like"/>
</dbReference>
<dbReference type="InterPro" id="IPR015424">
    <property type="entry name" value="PyrdxlP-dep_Trfase"/>
</dbReference>
<keyword evidence="5" id="KW-0663">Pyridoxal phosphate</keyword>